<dbReference type="EMBL" id="KZ305019">
    <property type="protein sequence ID" value="PIA62365.1"/>
    <property type="molecule type" value="Genomic_DNA"/>
</dbReference>
<proteinExistence type="predicted"/>
<organism evidence="1 2">
    <name type="scientific">Aquilegia coerulea</name>
    <name type="common">Rocky mountain columbine</name>
    <dbReference type="NCBI Taxonomy" id="218851"/>
    <lineage>
        <taxon>Eukaryota</taxon>
        <taxon>Viridiplantae</taxon>
        <taxon>Streptophyta</taxon>
        <taxon>Embryophyta</taxon>
        <taxon>Tracheophyta</taxon>
        <taxon>Spermatophyta</taxon>
        <taxon>Magnoliopsida</taxon>
        <taxon>Ranunculales</taxon>
        <taxon>Ranunculaceae</taxon>
        <taxon>Thalictroideae</taxon>
        <taxon>Aquilegia</taxon>
    </lineage>
</organism>
<evidence type="ECO:0000313" key="1">
    <source>
        <dbReference type="EMBL" id="PIA62365.1"/>
    </source>
</evidence>
<dbReference type="AlphaFoldDB" id="A0A2G5F2W3"/>
<name>A0A2G5F2W3_AQUCA</name>
<sequence>MKLLLHKILSIRILRKRRQPLQKLYFSITVFLYYFKKRAREREIEYIYIFACKDRTSRYFYLWKRKLNGTQSKKCSSSHIHDMKEGM</sequence>
<reference evidence="1 2" key="1">
    <citation type="submission" date="2017-09" db="EMBL/GenBank/DDBJ databases">
        <title>WGS assembly of Aquilegia coerulea Goldsmith.</title>
        <authorList>
            <person name="Hodges S."/>
            <person name="Kramer E."/>
            <person name="Nordborg M."/>
            <person name="Tomkins J."/>
            <person name="Borevitz J."/>
            <person name="Derieg N."/>
            <person name="Yan J."/>
            <person name="Mihaltcheva S."/>
            <person name="Hayes R.D."/>
            <person name="Rokhsar D."/>
        </authorList>
    </citation>
    <scope>NUCLEOTIDE SEQUENCE [LARGE SCALE GENOMIC DNA]</scope>
    <source>
        <strain evidence="2">cv. Goldsmith</strain>
    </source>
</reference>
<gene>
    <name evidence="1" type="ORF">AQUCO_00200397v1</name>
</gene>
<dbReference type="InParanoid" id="A0A2G5F2W3"/>
<accession>A0A2G5F2W3</accession>
<evidence type="ECO:0000313" key="2">
    <source>
        <dbReference type="Proteomes" id="UP000230069"/>
    </source>
</evidence>
<keyword evidence="2" id="KW-1185">Reference proteome</keyword>
<protein>
    <submittedName>
        <fullName evidence="1">Uncharacterized protein</fullName>
    </submittedName>
</protein>
<dbReference type="Proteomes" id="UP000230069">
    <property type="component" value="Unassembled WGS sequence"/>
</dbReference>